<accession>A0A1B2IZ64</accession>
<sequence length="106" mass="12145">MDRTDPQKARMYDFRTYVGVRIMKAFLDEGYRLPSAAEKMAGVLNDMNVFRDFVQQAFRGIDLVDGKPAVNMGPFDADGKKTLYGINDDGKIRYDVRDKQPRMGEQ</sequence>
<reference evidence="1 2" key="1">
    <citation type="submission" date="2016-03" db="EMBL/GenBank/DDBJ databases">
        <title>Pediococcus and Lactobacillus from brewery environment - whole genome sequencing and assembly.</title>
        <authorList>
            <person name="Behr J."/>
            <person name="Geissler A.J."/>
            <person name="Vogel R.F."/>
        </authorList>
    </citation>
    <scope>NUCLEOTIDE SEQUENCE [LARGE SCALE GENOMIC DNA]</scope>
    <source>
        <strain evidence="1 2">TMW 1.1995</strain>
    </source>
</reference>
<evidence type="ECO:0000313" key="1">
    <source>
        <dbReference type="EMBL" id="ANZ67290.1"/>
    </source>
</evidence>
<dbReference type="EMBL" id="CP014924">
    <property type="protein sequence ID" value="ANZ67290.1"/>
    <property type="molecule type" value="Genomic_DNA"/>
</dbReference>
<keyword evidence="2" id="KW-1185">Reference proteome</keyword>
<dbReference type="AlphaFoldDB" id="A0A1B2IZ64"/>
<organism evidence="1 2">
    <name type="scientific">Secundilactobacillus paracollinoides</name>
    <dbReference type="NCBI Taxonomy" id="240427"/>
    <lineage>
        <taxon>Bacteria</taxon>
        <taxon>Bacillati</taxon>
        <taxon>Bacillota</taxon>
        <taxon>Bacilli</taxon>
        <taxon>Lactobacillales</taxon>
        <taxon>Lactobacillaceae</taxon>
        <taxon>Secundilactobacillus</taxon>
    </lineage>
</organism>
<gene>
    <name evidence="1" type="ORF">AYR63_09140</name>
</gene>
<evidence type="ECO:0000313" key="2">
    <source>
        <dbReference type="Proteomes" id="UP000093267"/>
    </source>
</evidence>
<dbReference type="Proteomes" id="UP000093267">
    <property type="component" value="Chromosome"/>
</dbReference>
<name>A0A1B2IZ64_9LACO</name>
<proteinExistence type="predicted"/>
<protein>
    <submittedName>
        <fullName evidence="1">Uncharacterized protein</fullName>
    </submittedName>
</protein>